<feature type="region of interest" description="Disordered" evidence="9">
    <location>
        <begin position="185"/>
        <end position="216"/>
    </location>
</feature>
<name>A0AAN9TN29_9HEMI</name>
<gene>
    <name evidence="12" type="ORF">V9T40_013186</name>
</gene>
<dbReference type="FunFam" id="1.10.8.10:FF:000018">
    <property type="entry name" value="Nuclear RNA export factor 1"/>
    <property type="match status" value="1"/>
</dbReference>
<feature type="region of interest" description="Disordered" evidence="9">
    <location>
        <begin position="82"/>
        <end position="111"/>
    </location>
</feature>
<dbReference type="FunFam" id="3.80.10.10:FF:000384">
    <property type="entry name" value="Nuclear RNA export factor 1"/>
    <property type="match status" value="1"/>
</dbReference>
<feature type="compositionally biased region" description="Polar residues" evidence="9">
    <location>
        <begin position="921"/>
        <end position="931"/>
    </location>
</feature>
<dbReference type="GO" id="GO:0005654">
    <property type="term" value="C:nucleoplasm"/>
    <property type="evidence" value="ECO:0007669"/>
    <property type="project" value="UniProtKB-SubCell"/>
</dbReference>
<dbReference type="InterPro" id="IPR029071">
    <property type="entry name" value="Ubiquitin-like_domsf"/>
</dbReference>
<evidence type="ECO:0000313" key="12">
    <source>
        <dbReference type="EMBL" id="KAK7595361.1"/>
    </source>
</evidence>
<evidence type="ECO:0000256" key="9">
    <source>
        <dbReference type="SAM" id="MobiDB-lite"/>
    </source>
</evidence>
<proteinExistence type="inferred from homology"/>
<dbReference type="InterPro" id="IPR018222">
    <property type="entry name" value="Nuclear_transport_factor_2_euk"/>
</dbReference>
<dbReference type="EMBL" id="JBBCAQ010000018">
    <property type="protein sequence ID" value="KAK7595361.1"/>
    <property type="molecule type" value="Genomic_DNA"/>
</dbReference>
<accession>A0AAN9TN29</accession>
<keyword evidence="6" id="KW-0509">mRNA transport</keyword>
<feature type="compositionally biased region" description="Polar residues" evidence="9">
    <location>
        <begin position="192"/>
        <end position="206"/>
    </location>
</feature>
<evidence type="ECO:0000259" key="10">
    <source>
        <dbReference type="PROSITE" id="PS50177"/>
    </source>
</evidence>
<keyword evidence="5" id="KW-0677">Repeat</keyword>
<evidence type="ECO:0000256" key="3">
    <source>
        <dbReference type="ARBA" id="ARBA00022448"/>
    </source>
</evidence>
<comment type="similarity">
    <text evidence="2">Belongs to the NXF family.</text>
</comment>
<feature type="coiled-coil region" evidence="8">
    <location>
        <begin position="138"/>
        <end position="168"/>
    </location>
</feature>
<comment type="subcellular location">
    <subcellularLocation>
        <location evidence="1">Nucleus</location>
        <location evidence="1">Nucleoplasm</location>
    </subcellularLocation>
</comment>
<dbReference type="InterPro" id="IPR035979">
    <property type="entry name" value="RBD_domain_sf"/>
</dbReference>
<dbReference type="Pfam" id="PF24048">
    <property type="entry name" value="LRR_NXF1-5"/>
    <property type="match status" value="1"/>
</dbReference>
<dbReference type="GO" id="GO:0003723">
    <property type="term" value="F:RNA binding"/>
    <property type="evidence" value="ECO:0007669"/>
    <property type="project" value="InterPro"/>
</dbReference>
<dbReference type="PROSITE" id="PS50177">
    <property type="entry name" value="NTF2_DOMAIN"/>
    <property type="match status" value="1"/>
</dbReference>
<dbReference type="Gene3D" id="3.30.70.330">
    <property type="match status" value="1"/>
</dbReference>
<dbReference type="SUPFAM" id="SSF46934">
    <property type="entry name" value="UBA-like"/>
    <property type="match status" value="1"/>
</dbReference>
<reference evidence="12 13" key="1">
    <citation type="submission" date="2024-03" db="EMBL/GenBank/DDBJ databases">
        <title>Adaptation during the transition from Ophiocordyceps entomopathogen to insect associate is accompanied by gene loss and intensified selection.</title>
        <authorList>
            <person name="Ward C.M."/>
            <person name="Onetto C.A."/>
            <person name="Borneman A.R."/>
        </authorList>
    </citation>
    <scope>NUCLEOTIDE SEQUENCE [LARGE SCALE GENOMIC DNA]</scope>
    <source>
        <strain evidence="12">AWRI1</strain>
        <tissue evidence="12">Single Adult Female</tissue>
    </source>
</reference>
<dbReference type="PANTHER" id="PTHR10662:SF22">
    <property type="entry name" value="NUCLEAR RNA EXPORT FACTOR 1"/>
    <property type="match status" value="1"/>
</dbReference>
<dbReference type="Pfam" id="PF03943">
    <property type="entry name" value="TAP_C"/>
    <property type="match status" value="1"/>
</dbReference>
<feature type="region of interest" description="Disordered" evidence="9">
    <location>
        <begin position="909"/>
        <end position="934"/>
    </location>
</feature>
<evidence type="ECO:0000256" key="6">
    <source>
        <dbReference type="ARBA" id="ARBA00022816"/>
    </source>
</evidence>
<dbReference type="SUPFAM" id="SSF54427">
    <property type="entry name" value="NTF2-like"/>
    <property type="match status" value="1"/>
</dbReference>
<dbReference type="PROSITE" id="PS51281">
    <property type="entry name" value="TAP_C"/>
    <property type="match status" value="1"/>
</dbReference>
<dbReference type="PANTHER" id="PTHR10662">
    <property type="entry name" value="NUCLEAR RNA EXPORT FACTOR"/>
    <property type="match status" value="1"/>
</dbReference>
<feature type="compositionally biased region" description="Basic residues" evidence="9">
    <location>
        <begin position="96"/>
        <end position="105"/>
    </location>
</feature>
<keyword evidence="3" id="KW-0813">Transport</keyword>
<evidence type="ECO:0000256" key="5">
    <source>
        <dbReference type="ARBA" id="ARBA00022737"/>
    </source>
</evidence>
<dbReference type="SUPFAM" id="SSF54236">
    <property type="entry name" value="Ubiquitin-like"/>
    <property type="match status" value="1"/>
</dbReference>
<dbReference type="Pfam" id="PF22602">
    <property type="entry name" value="NXF_NTF2"/>
    <property type="match status" value="1"/>
</dbReference>
<keyword evidence="7" id="KW-0539">Nucleus</keyword>
<keyword evidence="13" id="KW-1185">Reference proteome</keyword>
<dbReference type="SUPFAM" id="SSF52058">
    <property type="entry name" value="L domain-like"/>
    <property type="match status" value="1"/>
</dbReference>
<dbReference type="Gene3D" id="3.80.10.10">
    <property type="entry name" value="Ribonuclease Inhibitor"/>
    <property type="match status" value="1"/>
</dbReference>
<dbReference type="InterPro" id="IPR015245">
    <property type="entry name" value="Tap_RNA-bd"/>
</dbReference>
<keyword evidence="8" id="KW-0175">Coiled coil</keyword>
<evidence type="ECO:0000256" key="7">
    <source>
        <dbReference type="ARBA" id="ARBA00023242"/>
    </source>
</evidence>
<dbReference type="GO" id="GO:0005737">
    <property type="term" value="C:cytoplasm"/>
    <property type="evidence" value="ECO:0007669"/>
    <property type="project" value="InterPro"/>
</dbReference>
<evidence type="ECO:0000256" key="4">
    <source>
        <dbReference type="ARBA" id="ARBA00022614"/>
    </source>
</evidence>
<sequence>MTTTEIPIWVAGKQLWVTGVDRKTTVSDVVKTLLGHPDNQYSIMEKWRRVERPLNGDTRILKLWKTWGEAKTEVKLSLKKVPADNDSGRSSPVSTGRRKHRHKAACSKYGQTVHPRRLAQLSKTQNIERLLKLILVQGETIQNQISRLKERENQIEELEGEQHKNRVNVLGTNYLLETYLGSCEEKEDSGVATEQPSSENTSTPTGEDSKDEEITIDEDVETEIQDLRDRIHLMEKIAKVNKKLEKEEENLVRLFINIERCKKNEAVIGDLQSNLQKLRQENEQNEKEYKENSIMLSELETVLSTRKCYLKQLLDDFDEEECGFDLTNEKLLAKEKEHLSAVKIESNYSSLPSRDKPVLDTLKLESDRLRGPKLKIILLKWLRFTEGEAMIFTVIHDDRASGNFSGRHVSFKSGMIGKSRPSRHRGMDNKLRKVTDEDVDMQAMNHQRNKNHNFRYNPVGSKSGRKFNDRRLGESSSGYYQVTIGHGKKYTKQEVMKALHLFIQPVPLLPLAVKIDGEDLTFYVDNLKTAQSLNAANLKVQMRDGWKVQIKVVPNIPFVEVNSELKEKIKIVMSSKYDAMSQHLDLSKFYANEEFLNHDLFVPLNRQNMLLAVFQIIAESVPNLRSLNLSDNKIFSTDHFSMLKRHASEMKSLDLSKNKLQDLSRLNCLQGLQLERLILDENPLCDKFKDQTTYVREVRKIFRMLLHLDGVDLPPPVDFDLEENSHKLPQSHGSFMCSVEGRSFSRQFLEQYFNLYDNQINRDGVAEAYAENAHFSMTAFSGVSGFNLNRYIMESRNLKKVNREDRRLQMLHVGRAEIVRFLNTLPKTQHDLTSFTVDLSVFTANLISLTICGVFRETKVSQDVKTACMKAFTRTFVLVPTGTGFNIINDMLSITNPGERMLEMAFQPQPSTSVQSPSSSLNVTPTMSIPSSVPAISPQEEELMRKREMVTTLSRQSGMNLMWSEKCLVETNWNFDAALYAFTEFHKRGDIPSEAFSK</sequence>
<evidence type="ECO:0008006" key="14">
    <source>
        <dbReference type="Google" id="ProtNLM"/>
    </source>
</evidence>
<feature type="domain" description="TAP-C" evidence="11">
    <location>
        <begin position="944"/>
        <end position="998"/>
    </location>
</feature>
<feature type="coiled-coil region" evidence="8">
    <location>
        <begin position="230"/>
        <end position="295"/>
    </location>
</feature>
<organism evidence="12 13">
    <name type="scientific">Parthenolecanium corni</name>
    <dbReference type="NCBI Taxonomy" id="536013"/>
    <lineage>
        <taxon>Eukaryota</taxon>
        <taxon>Metazoa</taxon>
        <taxon>Ecdysozoa</taxon>
        <taxon>Arthropoda</taxon>
        <taxon>Hexapoda</taxon>
        <taxon>Insecta</taxon>
        <taxon>Pterygota</taxon>
        <taxon>Neoptera</taxon>
        <taxon>Paraneoptera</taxon>
        <taxon>Hemiptera</taxon>
        <taxon>Sternorrhyncha</taxon>
        <taxon>Coccoidea</taxon>
        <taxon>Coccidae</taxon>
        <taxon>Parthenolecanium</taxon>
    </lineage>
</organism>
<dbReference type="SUPFAM" id="SSF54928">
    <property type="entry name" value="RNA-binding domain, RBD"/>
    <property type="match status" value="1"/>
</dbReference>
<comment type="caution">
    <text evidence="12">The sequence shown here is derived from an EMBL/GenBank/DDBJ whole genome shotgun (WGS) entry which is preliminary data.</text>
</comment>
<dbReference type="CDD" id="cd16123">
    <property type="entry name" value="RA_RASSF7_like"/>
    <property type="match status" value="1"/>
</dbReference>
<dbReference type="PROSITE" id="PS51450">
    <property type="entry name" value="LRR"/>
    <property type="match status" value="2"/>
</dbReference>
<dbReference type="AlphaFoldDB" id="A0AAN9TN29"/>
<dbReference type="InterPro" id="IPR032675">
    <property type="entry name" value="LRR_dom_sf"/>
</dbReference>
<dbReference type="SMART" id="SM00804">
    <property type="entry name" value="TAP_C"/>
    <property type="match status" value="1"/>
</dbReference>
<evidence type="ECO:0000313" key="13">
    <source>
        <dbReference type="Proteomes" id="UP001367676"/>
    </source>
</evidence>
<dbReference type="InterPro" id="IPR002075">
    <property type="entry name" value="NTF2_dom"/>
</dbReference>
<dbReference type="Pfam" id="PF09162">
    <property type="entry name" value="Tap-RNA_bind"/>
    <property type="match status" value="1"/>
</dbReference>
<evidence type="ECO:0000256" key="2">
    <source>
        <dbReference type="ARBA" id="ARBA00009285"/>
    </source>
</evidence>
<evidence type="ECO:0000256" key="1">
    <source>
        <dbReference type="ARBA" id="ARBA00004642"/>
    </source>
</evidence>
<evidence type="ECO:0000256" key="8">
    <source>
        <dbReference type="SAM" id="Coils"/>
    </source>
</evidence>
<dbReference type="InterPro" id="IPR057125">
    <property type="entry name" value="NXF1/2/3/5-like_LRR"/>
</dbReference>
<dbReference type="Gene3D" id="1.10.8.10">
    <property type="entry name" value="DNA helicase RuvA subunit, C-terminal domain"/>
    <property type="match status" value="1"/>
</dbReference>
<dbReference type="InterPro" id="IPR032710">
    <property type="entry name" value="NTF2-like_dom_sf"/>
</dbReference>
<dbReference type="CDD" id="cd14342">
    <property type="entry name" value="UBA_TAP-C"/>
    <property type="match status" value="1"/>
</dbReference>
<dbReference type="InterPro" id="IPR030217">
    <property type="entry name" value="NXF_fam"/>
</dbReference>
<feature type="compositionally biased region" description="Low complexity" evidence="9">
    <location>
        <begin position="909"/>
        <end position="920"/>
    </location>
</feature>
<feature type="domain" description="NTF2" evidence="10">
    <location>
        <begin position="744"/>
        <end position="894"/>
    </location>
</feature>
<evidence type="ECO:0000259" key="11">
    <source>
        <dbReference type="PROSITE" id="PS51281"/>
    </source>
</evidence>
<dbReference type="GO" id="GO:0016973">
    <property type="term" value="P:poly(A)+ mRNA export from nucleus"/>
    <property type="evidence" value="ECO:0007669"/>
    <property type="project" value="TreeGrafter"/>
</dbReference>
<dbReference type="Proteomes" id="UP001367676">
    <property type="component" value="Unassembled WGS sequence"/>
</dbReference>
<protein>
    <recommendedName>
        <fullName evidence="14">Nuclear RNA export factor 1</fullName>
    </recommendedName>
</protein>
<keyword evidence="4" id="KW-0433">Leucine-rich repeat</keyword>
<dbReference type="Gene3D" id="3.10.20.90">
    <property type="entry name" value="Phosphatidylinositol 3-kinase Catalytic Subunit, Chain A, domain 1"/>
    <property type="match status" value="1"/>
</dbReference>
<dbReference type="InterPro" id="IPR001611">
    <property type="entry name" value="Leu-rich_rpt"/>
</dbReference>
<dbReference type="InterPro" id="IPR009060">
    <property type="entry name" value="UBA-like_sf"/>
</dbReference>
<dbReference type="InterPro" id="IPR012677">
    <property type="entry name" value="Nucleotide-bd_a/b_plait_sf"/>
</dbReference>
<dbReference type="Gene3D" id="3.10.450.50">
    <property type="match status" value="1"/>
</dbReference>
<dbReference type="InterPro" id="IPR005637">
    <property type="entry name" value="TAP_C_dom"/>
</dbReference>